<dbReference type="GeneID" id="106165146"/>
<name>A0A1S3IKF9_LINAN</name>
<accession>A0A1S3IKF9</accession>
<dbReference type="Proteomes" id="UP000085678">
    <property type="component" value="Unplaced"/>
</dbReference>
<dbReference type="KEGG" id="lak:106165146"/>
<reference evidence="2" key="1">
    <citation type="submission" date="2025-08" db="UniProtKB">
        <authorList>
            <consortium name="RefSeq"/>
        </authorList>
    </citation>
    <scope>IDENTIFICATION</scope>
    <source>
        <tissue evidence="2">Gonads</tissue>
    </source>
</reference>
<evidence type="ECO:0000313" key="1">
    <source>
        <dbReference type="Proteomes" id="UP000085678"/>
    </source>
</evidence>
<dbReference type="AlphaFoldDB" id="A0A1S3IKF9"/>
<protein>
    <submittedName>
        <fullName evidence="2">Uncharacterized protein LOC106165146</fullName>
    </submittedName>
</protein>
<keyword evidence="1" id="KW-1185">Reference proteome</keyword>
<proteinExistence type="predicted"/>
<organism evidence="1 2">
    <name type="scientific">Lingula anatina</name>
    <name type="common">Brachiopod</name>
    <name type="synonym">Lingula unguis</name>
    <dbReference type="NCBI Taxonomy" id="7574"/>
    <lineage>
        <taxon>Eukaryota</taxon>
        <taxon>Metazoa</taxon>
        <taxon>Spiralia</taxon>
        <taxon>Lophotrochozoa</taxon>
        <taxon>Brachiopoda</taxon>
        <taxon>Linguliformea</taxon>
        <taxon>Lingulata</taxon>
        <taxon>Lingulida</taxon>
        <taxon>Linguloidea</taxon>
        <taxon>Lingulidae</taxon>
        <taxon>Lingula</taxon>
    </lineage>
</organism>
<sequence>MELVLKIRDEALALRTELELTKGKARVYFLVSDPGRFKKLQPCASTLKALTRSSEVDVLLASRGKPLCGSGSAIPSGSIRRVIRDDIVMFMDVTGLIDTDKLWSEMRLRQRQIHKELDVLQLQDTMSGTNNTSKIEKLYDQLEKTKQLIDSLESFKR</sequence>
<gene>
    <name evidence="2" type="primary">LOC106165146</name>
</gene>
<evidence type="ECO:0000313" key="2">
    <source>
        <dbReference type="RefSeq" id="XP_013398697.1"/>
    </source>
</evidence>
<dbReference type="InParanoid" id="A0A1S3IKF9"/>
<dbReference type="RefSeq" id="XP_013398697.1">
    <property type="nucleotide sequence ID" value="XM_013543243.2"/>
</dbReference>
<dbReference type="OrthoDB" id="629407at2759"/>